<keyword evidence="2" id="KW-0805">Transcription regulation</keyword>
<dbReference type="GO" id="GO:0003677">
    <property type="term" value="F:DNA binding"/>
    <property type="evidence" value="ECO:0007669"/>
    <property type="project" value="UniProtKB-KW"/>
</dbReference>
<dbReference type="AlphaFoldDB" id="X1G8I4"/>
<evidence type="ECO:0000259" key="7">
    <source>
        <dbReference type="Pfam" id="PF08281"/>
    </source>
</evidence>
<dbReference type="GO" id="GO:0006352">
    <property type="term" value="P:DNA-templated transcription initiation"/>
    <property type="evidence" value="ECO:0007669"/>
    <property type="project" value="InterPro"/>
</dbReference>
<dbReference type="PANTHER" id="PTHR43133:SF8">
    <property type="entry name" value="RNA POLYMERASE SIGMA FACTOR HI_1459-RELATED"/>
    <property type="match status" value="1"/>
</dbReference>
<accession>X1G8I4</accession>
<dbReference type="SUPFAM" id="SSF88946">
    <property type="entry name" value="Sigma2 domain of RNA polymerase sigma factors"/>
    <property type="match status" value="1"/>
</dbReference>
<dbReference type="InterPro" id="IPR036388">
    <property type="entry name" value="WH-like_DNA-bd_sf"/>
</dbReference>
<feature type="domain" description="RNA polymerase sigma-70 region 2" evidence="6">
    <location>
        <begin position="29"/>
        <end position="94"/>
    </location>
</feature>
<evidence type="ECO:0000256" key="5">
    <source>
        <dbReference type="ARBA" id="ARBA00023163"/>
    </source>
</evidence>
<organism evidence="8">
    <name type="scientific">marine sediment metagenome</name>
    <dbReference type="NCBI Taxonomy" id="412755"/>
    <lineage>
        <taxon>unclassified sequences</taxon>
        <taxon>metagenomes</taxon>
        <taxon>ecological metagenomes</taxon>
    </lineage>
</organism>
<dbReference type="Gene3D" id="1.10.1740.10">
    <property type="match status" value="1"/>
</dbReference>
<feature type="domain" description="RNA polymerase sigma factor 70 region 4 type 2" evidence="7">
    <location>
        <begin position="124"/>
        <end position="176"/>
    </location>
</feature>
<dbReference type="InterPro" id="IPR013324">
    <property type="entry name" value="RNA_pol_sigma_r3/r4-like"/>
</dbReference>
<feature type="non-terminal residue" evidence="8">
    <location>
        <position position="183"/>
    </location>
</feature>
<evidence type="ECO:0000256" key="2">
    <source>
        <dbReference type="ARBA" id="ARBA00023015"/>
    </source>
</evidence>
<dbReference type="InterPro" id="IPR007627">
    <property type="entry name" value="RNA_pol_sigma70_r2"/>
</dbReference>
<dbReference type="PANTHER" id="PTHR43133">
    <property type="entry name" value="RNA POLYMERASE ECF-TYPE SIGMA FACTO"/>
    <property type="match status" value="1"/>
</dbReference>
<keyword evidence="5" id="KW-0804">Transcription</keyword>
<keyword evidence="3" id="KW-0731">Sigma factor</keyword>
<dbReference type="Pfam" id="PF04542">
    <property type="entry name" value="Sigma70_r2"/>
    <property type="match status" value="1"/>
</dbReference>
<dbReference type="CDD" id="cd06171">
    <property type="entry name" value="Sigma70_r4"/>
    <property type="match status" value="1"/>
</dbReference>
<comment type="similarity">
    <text evidence="1">Belongs to the sigma-70 factor family. ECF subfamily.</text>
</comment>
<dbReference type="GO" id="GO:0016987">
    <property type="term" value="F:sigma factor activity"/>
    <property type="evidence" value="ECO:0007669"/>
    <property type="project" value="UniProtKB-KW"/>
</dbReference>
<evidence type="ECO:0000256" key="1">
    <source>
        <dbReference type="ARBA" id="ARBA00010641"/>
    </source>
</evidence>
<dbReference type="NCBIfam" id="TIGR02937">
    <property type="entry name" value="sigma70-ECF"/>
    <property type="match status" value="1"/>
</dbReference>
<evidence type="ECO:0000313" key="8">
    <source>
        <dbReference type="EMBL" id="GAH53522.1"/>
    </source>
</evidence>
<keyword evidence="4" id="KW-0238">DNA-binding</keyword>
<sequence>MEEIESLVITAADTNVPLAERLGAFGKIVMRFQDMAYGCAYAILGDFHLAEDVAQEAFLTAYRQLPKLRRPQAFPGWFRRIVLSQCRRLTRRKSLSTTALDAAAAVPASVPAPPQNLERRETKDKVLAAIAALPEHQRMATTLFYINGYSQKDVADFLEVPLTTVKKRLADSRIKLKKRMIAM</sequence>
<dbReference type="EMBL" id="BARU01018187">
    <property type="protein sequence ID" value="GAH53522.1"/>
    <property type="molecule type" value="Genomic_DNA"/>
</dbReference>
<proteinExistence type="inferred from homology"/>
<protein>
    <recommendedName>
        <fullName evidence="9">HTH luxR-type domain-containing protein</fullName>
    </recommendedName>
</protein>
<evidence type="ECO:0000256" key="4">
    <source>
        <dbReference type="ARBA" id="ARBA00023125"/>
    </source>
</evidence>
<dbReference type="Gene3D" id="1.10.10.10">
    <property type="entry name" value="Winged helix-like DNA-binding domain superfamily/Winged helix DNA-binding domain"/>
    <property type="match status" value="1"/>
</dbReference>
<evidence type="ECO:0000256" key="3">
    <source>
        <dbReference type="ARBA" id="ARBA00023082"/>
    </source>
</evidence>
<evidence type="ECO:0008006" key="9">
    <source>
        <dbReference type="Google" id="ProtNLM"/>
    </source>
</evidence>
<reference evidence="8" key="1">
    <citation type="journal article" date="2014" name="Front. Microbiol.">
        <title>High frequency of phylogenetically diverse reductive dehalogenase-homologous genes in deep subseafloor sedimentary metagenomes.</title>
        <authorList>
            <person name="Kawai M."/>
            <person name="Futagami T."/>
            <person name="Toyoda A."/>
            <person name="Takaki Y."/>
            <person name="Nishi S."/>
            <person name="Hori S."/>
            <person name="Arai W."/>
            <person name="Tsubouchi T."/>
            <person name="Morono Y."/>
            <person name="Uchiyama I."/>
            <person name="Ito T."/>
            <person name="Fujiyama A."/>
            <person name="Inagaki F."/>
            <person name="Takami H."/>
        </authorList>
    </citation>
    <scope>NUCLEOTIDE SEQUENCE</scope>
    <source>
        <strain evidence="8">Expedition CK06-06</strain>
    </source>
</reference>
<gene>
    <name evidence="8" type="ORF">S03H2_30083</name>
</gene>
<name>X1G8I4_9ZZZZ</name>
<dbReference type="InterPro" id="IPR039425">
    <property type="entry name" value="RNA_pol_sigma-70-like"/>
</dbReference>
<dbReference type="InterPro" id="IPR014284">
    <property type="entry name" value="RNA_pol_sigma-70_dom"/>
</dbReference>
<dbReference type="Pfam" id="PF08281">
    <property type="entry name" value="Sigma70_r4_2"/>
    <property type="match status" value="1"/>
</dbReference>
<dbReference type="InterPro" id="IPR013325">
    <property type="entry name" value="RNA_pol_sigma_r2"/>
</dbReference>
<dbReference type="SUPFAM" id="SSF88659">
    <property type="entry name" value="Sigma3 and sigma4 domains of RNA polymerase sigma factors"/>
    <property type="match status" value="1"/>
</dbReference>
<evidence type="ECO:0000259" key="6">
    <source>
        <dbReference type="Pfam" id="PF04542"/>
    </source>
</evidence>
<dbReference type="InterPro" id="IPR013249">
    <property type="entry name" value="RNA_pol_sigma70_r4_t2"/>
</dbReference>
<comment type="caution">
    <text evidence="8">The sequence shown here is derived from an EMBL/GenBank/DDBJ whole genome shotgun (WGS) entry which is preliminary data.</text>
</comment>